<keyword evidence="2" id="KW-1185">Reference proteome</keyword>
<reference evidence="1 2" key="1">
    <citation type="submission" date="2017-06" db="EMBL/GenBank/DDBJ databases">
        <authorList>
            <person name="Kim H.J."/>
            <person name="Triplett B.A."/>
        </authorList>
    </citation>
    <scope>NUCLEOTIDE SEQUENCE [LARGE SCALE GENOMIC DNA]</scope>
    <source>
        <strain evidence="1 2">CGMCC 4.5593</strain>
    </source>
</reference>
<dbReference type="EMBL" id="FZPH01000028">
    <property type="protein sequence ID" value="SNT65858.1"/>
    <property type="molecule type" value="Genomic_DNA"/>
</dbReference>
<dbReference type="RefSeq" id="WP_144022964.1">
    <property type="nucleotide sequence ID" value="NZ_FZPH01000028.1"/>
</dbReference>
<evidence type="ECO:0000313" key="2">
    <source>
        <dbReference type="Proteomes" id="UP000198362"/>
    </source>
</evidence>
<sequence>MAGTHHGDAGARDAADQHNLRVIAEHGWMVQSVFPARGGNGAPFAYTVGLTAAGLPELIVCGLPADIAGHLLNTAAHRSLGAELRPGEALDEIASVPLRVVDAPTAPVTTAHRLYPDRTVRALQLVWPDLHGHYPGDDRWSLGDAQPVHA</sequence>
<dbReference type="OrthoDB" id="511192at2"/>
<organism evidence="1 2">
    <name type="scientific">Asanoa hainanensis</name>
    <dbReference type="NCBI Taxonomy" id="560556"/>
    <lineage>
        <taxon>Bacteria</taxon>
        <taxon>Bacillati</taxon>
        <taxon>Actinomycetota</taxon>
        <taxon>Actinomycetes</taxon>
        <taxon>Micromonosporales</taxon>
        <taxon>Micromonosporaceae</taxon>
        <taxon>Asanoa</taxon>
    </lineage>
</organism>
<accession>A0A239PGZ2</accession>
<dbReference type="InterPro" id="IPR025358">
    <property type="entry name" value="DUF4262"/>
</dbReference>
<protein>
    <recommendedName>
        <fullName evidence="3">DUF4262 domain-containing protein</fullName>
    </recommendedName>
</protein>
<evidence type="ECO:0000313" key="1">
    <source>
        <dbReference type="EMBL" id="SNT65858.1"/>
    </source>
</evidence>
<gene>
    <name evidence="1" type="ORF">SAMN05421812_1284</name>
</gene>
<dbReference type="AlphaFoldDB" id="A0A239PGZ2"/>
<dbReference type="Proteomes" id="UP000198362">
    <property type="component" value="Unassembled WGS sequence"/>
</dbReference>
<name>A0A239PGZ2_9ACTN</name>
<proteinExistence type="predicted"/>
<evidence type="ECO:0008006" key="3">
    <source>
        <dbReference type="Google" id="ProtNLM"/>
    </source>
</evidence>
<dbReference type="Pfam" id="PF14081">
    <property type="entry name" value="DUF4262"/>
    <property type="match status" value="1"/>
</dbReference>